<dbReference type="InterPro" id="IPR011711">
    <property type="entry name" value="GntR_C"/>
</dbReference>
<dbReference type="InterPro" id="IPR036388">
    <property type="entry name" value="WH-like_DNA-bd_sf"/>
</dbReference>
<dbReference type="InterPro" id="IPR036390">
    <property type="entry name" value="WH_DNA-bd_sf"/>
</dbReference>
<evidence type="ECO:0000256" key="4">
    <source>
        <dbReference type="SAM" id="MobiDB-lite"/>
    </source>
</evidence>
<dbReference type="SMART" id="SM00895">
    <property type="entry name" value="FCD"/>
    <property type="match status" value="1"/>
</dbReference>
<dbReference type="GO" id="GO:0003677">
    <property type="term" value="F:DNA binding"/>
    <property type="evidence" value="ECO:0007669"/>
    <property type="project" value="UniProtKB-KW"/>
</dbReference>
<dbReference type="KEGG" id="barh:WN72_40030"/>
<evidence type="ECO:0000256" key="1">
    <source>
        <dbReference type="ARBA" id="ARBA00023015"/>
    </source>
</evidence>
<dbReference type="GO" id="GO:0003700">
    <property type="term" value="F:DNA-binding transcription factor activity"/>
    <property type="evidence" value="ECO:0007669"/>
    <property type="project" value="InterPro"/>
</dbReference>
<keyword evidence="1" id="KW-0805">Transcription regulation</keyword>
<dbReference type="Gene3D" id="1.20.120.530">
    <property type="entry name" value="GntR ligand-binding domain-like"/>
    <property type="match status" value="1"/>
</dbReference>
<dbReference type="RefSeq" id="WP_051377657.1">
    <property type="nucleotide sequence ID" value="NZ_AXAD01000022.1"/>
</dbReference>
<name>A0AAE7P1E0_9BRAD</name>
<evidence type="ECO:0000256" key="3">
    <source>
        <dbReference type="ARBA" id="ARBA00023163"/>
    </source>
</evidence>
<feature type="region of interest" description="Disordered" evidence="4">
    <location>
        <begin position="205"/>
        <end position="227"/>
    </location>
</feature>
<evidence type="ECO:0000313" key="6">
    <source>
        <dbReference type="EMBL" id="QOZ73833.1"/>
    </source>
</evidence>
<feature type="domain" description="HTH gntR-type" evidence="5">
    <location>
        <begin position="4"/>
        <end position="71"/>
    </location>
</feature>
<dbReference type="PANTHER" id="PTHR43537:SF24">
    <property type="entry name" value="GLUCONATE OPERON TRANSCRIPTIONAL REPRESSOR"/>
    <property type="match status" value="1"/>
</dbReference>
<evidence type="ECO:0000256" key="2">
    <source>
        <dbReference type="ARBA" id="ARBA00023125"/>
    </source>
</evidence>
<reference evidence="6 7" key="1">
    <citation type="submission" date="2018-06" db="EMBL/GenBank/DDBJ databases">
        <title>Comparative genomics of Bradyrhizobium nodulating Arachidis hypogaea.</title>
        <authorList>
            <person name="Li Y."/>
        </authorList>
    </citation>
    <scope>NUCLEOTIDE SEQUENCE [LARGE SCALE GENOMIC DNA]</scope>
    <source>
        <strain evidence="6 7">CCBAU 051107</strain>
    </source>
</reference>
<evidence type="ECO:0000313" key="7">
    <source>
        <dbReference type="Proteomes" id="UP000594015"/>
    </source>
</evidence>
<dbReference type="InterPro" id="IPR008920">
    <property type="entry name" value="TF_FadR/GntR_C"/>
</dbReference>
<organism evidence="6 7">
    <name type="scientific">Bradyrhizobium arachidis</name>
    <dbReference type="NCBI Taxonomy" id="858423"/>
    <lineage>
        <taxon>Bacteria</taxon>
        <taxon>Pseudomonadati</taxon>
        <taxon>Pseudomonadota</taxon>
        <taxon>Alphaproteobacteria</taxon>
        <taxon>Hyphomicrobiales</taxon>
        <taxon>Nitrobacteraceae</taxon>
        <taxon>Bradyrhizobium</taxon>
    </lineage>
</organism>
<keyword evidence="2" id="KW-0238">DNA-binding</keyword>
<dbReference type="SMART" id="SM00345">
    <property type="entry name" value="HTH_GNTR"/>
    <property type="match status" value="1"/>
</dbReference>
<keyword evidence="3" id="KW-0804">Transcription</keyword>
<accession>A0AAE7P1E0</accession>
<dbReference type="AlphaFoldDB" id="A0AAE7P1E0"/>
<sequence length="227" mass="25761">MEYRTKEEQVADYLREGIISGRLPRGARLKQTEIAQELKISITPVREALKLLEAEGYLASDSYRGATVAPFDVEASTEILKLRITLETQLVESAVRNITAEEIAELRELARQFEEAALANDSTAARGINYRFHRRMYDFARLPKTLHFVQVLWAQYPFDVINRIGGRALRAAREHSELLKNVIEGDAASAMLTMRQHIETGWTELRNSMPAKAEDPVKSKSSEKETL</sequence>
<dbReference type="PROSITE" id="PS50949">
    <property type="entry name" value="HTH_GNTR"/>
    <property type="match status" value="1"/>
</dbReference>
<dbReference type="Pfam" id="PF07729">
    <property type="entry name" value="FCD"/>
    <property type="match status" value="1"/>
</dbReference>
<feature type="compositionally biased region" description="Basic and acidic residues" evidence="4">
    <location>
        <begin position="212"/>
        <end position="227"/>
    </location>
</feature>
<dbReference type="Gene3D" id="1.10.10.10">
    <property type="entry name" value="Winged helix-like DNA-binding domain superfamily/Winged helix DNA-binding domain"/>
    <property type="match status" value="1"/>
</dbReference>
<dbReference type="PANTHER" id="PTHR43537">
    <property type="entry name" value="TRANSCRIPTIONAL REGULATOR, GNTR FAMILY"/>
    <property type="match status" value="1"/>
</dbReference>
<dbReference type="SUPFAM" id="SSF48008">
    <property type="entry name" value="GntR ligand-binding domain-like"/>
    <property type="match status" value="1"/>
</dbReference>
<dbReference type="CDD" id="cd07377">
    <property type="entry name" value="WHTH_GntR"/>
    <property type="match status" value="1"/>
</dbReference>
<dbReference type="Proteomes" id="UP000594015">
    <property type="component" value="Chromosome"/>
</dbReference>
<proteinExistence type="predicted"/>
<dbReference type="EMBL" id="CP030050">
    <property type="protein sequence ID" value="QOZ73833.1"/>
    <property type="molecule type" value="Genomic_DNA"/>
</dbReference>
<gene>
    <name evidence="6" type="ORF">WN72_40030</name>
</gene>
<dbReference type="Pfam" id="PF00392">
    <property type="entry name" value="GntR"/>
    <property type="match status" value="1"/>
</dbReference>
<protein>
    <submittedName>
        <fullName evidence="6">GntR family transcriptional regulator</fullName>
    </submittedName>
</protein>
<dbReference type="InterPro" id="IPR000524">
    <property type="entry name" value="Tscrpt_reg_HTH_GntR"/>
</dbReference>
<dbReference type="SUPFAM" id="SSF46785">
    <property type="entry name" value="Winged helix' DNA-binding domain"/>
    <property type="match status" value="1"/>
</dbReference>
<evidence type="ECO:0000259" key="5">
    <source>
        <dbReference type="PROSITE" id="PS50949"/>
    </source>
</evidence>